<keyword evidence="2" id="KW-0472">Membrane</keyword>
<dbReference type="PANTHER" id="PTHR33383">
    <property type="entry name" value="MEMBRANE PROTEIN INSERTION EFFICIENCY FACTOR-RELATED"/>
    <property type="match status" value="1"/>
</dbReference>
<name>A0ABP9V9J7_9DEIO</name>
<dbReference type="PANTHER" id="PTHR33383:SF1">
    <property type="entry name" value="MEMBRANE PROTEIN INSERTION EFFICIENCY FACTOR-RELATED"/>
    <property type="match status" value="1"/>
</dbReference>
<dbReference type="RefSeq" id="WP_353541923.1">
    <property type="nucleotide sequence ID" value="NZ_BAABRN010000016.1"/>
</dbReference>
<accession>A0ABP9V9J7</accession>
<dbReference type="Proteomes" id="UP001458946">
    <property type="component" value="Unassembled WGS sequence"/>
</dbReference>
<reference evidence="3 4" key="1">
    <citation type="submission" date="2024-02" db="EMBL/GenBank/DDBJ databases">
        <title>Deinococcus xinjiangensis NBRC 107630.</title>
        <authorList>
            <person name="Ichikawa N."/>
            <person name="Katano-Makiyama Y."/>
            <person name="Hidaka K."/>
        </authorList>
    </citation>
    <scope>NUCLEOTIDE SEQUENCE [LARGE SCALE GENOMIC DNA]</scope>
    <source>
        <strain evidence="3 4">NBRC 107630</strain>
    </source>
</reference>
<comment type="similarity">
    <text evidence="2">Belongs to the UPF0161 family.</text>
</comment>
<proteinExistence type="inferred from homology"/>
<comment type="subcellular location">
    <subcellularLocation>
        <location evidence="2">Cell membrane</location>
        <topology evidence="2">Peripheral membrane protein</topology>
        <orientation evidence="2">Cytoplasmic side</orientation>
    </subcellularLocation>
</comment>
<protein>
    <recommendedName>
        <fullName evidence="2">Putative membrane protein insertion efficiency factor</fullName>
    </recommendedName>
</protein>
<keyword evidence="1 2" id="KW-1003">Cell membrane</keyword>
<evidence type="ECO:0000256" key="2">
    <source>
        <dbReference type="HAMAP-Rule" id="MF_00386"/>
    </source>
</evidence>
<dbReference type="SMART" id="SM01234">
    <property type="entry name" value="Haemolytic"/>
    <property type="match status" value="1"/>
</dbReference>
<dbReference type="EMBL" id="BAABRN010000016">
    <property type="protein sequence ID" value="GAA5501949.1"/>
    <property type="molecule type" value="Genomic_DNA"/>
</dbReference>
<dbReference type="Pfam" id="PF01809">
    <property type="entry name" value="YidD"/>
    <property type="match status" value="1"/>
</dbReference>
<gene>
    <name evidence="3" type="primary">yidD</name>
    <name evidence="3" type="ORF">Dxin01_01688</name>
</gene>
<dbReference type="HAMAP" id="MF_00386">
    <property type="entry name" value="UPF0161_YidD"/>
    <property type="match status" value="1"/>
</dbReference>
<evidence type="ECO:0000313" key="4">
    <source>
        <dbReference type="Proteomes" id="UP001458946"/>
    </source>
</evidence>
<dbReference type="NCBIfam" id="TIGR00278">
    <property type="entry name" value="membrane protein insertion efficiency factor YidD"/>
    <property type="match status" value="1"/>
</dbReference>
<dbReference type="InterPro" id="IPR002696">
    <property type="entry name" value="Membr_insert_effic_factor_YidD"/>
</dbReference>
<organism evidence="3 4">
    <name type="scientific">Deinococcus xinjiangensis</name>
    <dbReference type="NCBI Taxonomy" id="457454"/>
    <lineage>
        <taxon>Bacteria</taxon>
        <taxon>Thermotogati</taxon>
        <taxon>Deinococcota</taxon>
        <taxon>Deinococci</taxon>
        <taxon>Deinococcales</taxon>
        <taxon>Deinococcaceae</taxon>
        <taxon>Deinococcus</taxon>
    </lineage>
</organism>
<evidence type="ECO:0000313" key="3">
    <source>
        <dbReference type="EMBL" id="GAA5501949.1"/>
    </source>
</evidence>
<evidence type="ECO:0000256" key="1">
    <source>
        <dbReference type="ARBA" id="ARBA00022475"/>
    </source>
</evidence>
<comment type="function">
    <text evidence="2">Could be involved in insertion of integral membrane proteins into the membrane.</text>
</comment>
<comment type="caution">
    <text evidence="3">The sequence shown here is derived from an EMBL/GenBank/DDBJ whole genome shotgun (WGS) entry which is preliminary data.</text>
</comment>
<sequence length="92" mass="10201">MTDSPKTVSVSAGARGLLRLVRGYQRNVSGLKPVPTCRFSPTCSEYAVQAIERFGAVKGTWLALWRIARCNPLVEGGFDPVPEEFPRQRPRP</sequence>
<keyword evidence="4" id="KW-1185">Reference proteome</keyword>